<dbReference type="PANTHER" id="PTHR30487:SF0">
    <property type="entry name" value="PREPILIN LEADER PEPTIDASE_N-METHYLTRANSFERASE-RELATED"/>
    <property type="match status" value="1"/>
</dbReference>
<feature type="transmembrane region" description="Helical" evidence="7">
    <location>
        <begin position="219"/>
        <end position="239"/>
    </location>
</feature>
<reference evidence="10 11" key="1">
    <citation type="submission" date="2014-06" db="EMBL/GenBank/DDBJ databases">
        <title>Helicobacter pullorum isolates in fresh chicken meat - phenotypic and genotypic features.</title>
        <authorList>
            <person name="Borges V."/>
            <person name="Santos A."/>
            <person name="Correia C.B."/>
            <person name="Saraiva M."/>
            <person name="Menard A."/>
            <person name="Vieira L."/>
            <person name="Sampaio D.A."/>
            <person name="Gomes J.P."/>
            <person name="Oleastro M."/>
        </authorList>
    </citation>
    <scope>NUCLEOTIDE SEQUENCE [LARGE SCALE GENOMIC DNA]</scope>
    <source>
        <strain evidence="10 11">229334/12</strain>
    </source>
</reference>
<evidence type="ECO:0000256" key="4">
    <source>
        <dbReference type="ARBA" id="ARBA00022692"/>
    </source>
</evidence>
<comment type="similarity">
    <text evidence="2">Belongs to the peptidase A24 family.</text>
</comment>
<dbReference type="GO" id="GO:0006465">
    <property type="term" value="P:signal peptide processing"/>
    <property type="evidence" value="ECO:0007669"/>
    <property type="project" value="TreeGrafter"/>
</dbReference>
<evidence type="ECO:0000313" key="10">
    <source>
        <dbReference type="EMBL" id="KPH56298.1"/>
    </source>
</evidence>
<evidence type="ECO:0000313" key="11">
    <source>
        <dbReference type="Proteomes" id="UP000037997"/>
    </source>
</evidence>
<dbReference type="InterPro" id="IPR000045">
    <property type="entry name" value="Prepilin_IV_endopep_pep"/>
</dbReference>
<dbReference type="PATRIC" id="fig|35818.11.peg.508"/>
<evidence type="ECO:0000256" key="6">
    <source>
        <dbReference type="ARBA" id="ARBA00023136"/>
    </source>
</evidence>
<sequence>MEFVFVVLFGIALGSFGNVLIFRIPKNISIVMPSSFCPKCKKSLQWRDKIPIFSYVFLRGKSRCCGNWIPFWYCLSEILGGIFALFSFYYYGIFGIVCFLLLLNFYVLSVIDWQFFEIPDSLNFLNLAFAVVFGGLFGEAKWLLDSWVESFVCAFLFMGIASFLRLFVGSIFKKEVLGEGDIIVFGALGASLGIFGGSLATLFASGYALVFMLFARKSLVPFVPFLFIGFLSVIGLMSLKFL</sequence>
<proteinExistence type="inferred from homology"/>
<evidence type="ECO:0000256" key="5">
    <source>
        <dbReference type="ARBA" id="ARBA00022989"/>
    </source>
</evidence>
<accession>A0A0N0LTS6</accession>
<evidence type="ECO:0000256" key="1">
    <source>
        <dbReference type="ARBA" id="ARBA00004651"/>
    </source>
</evidence>
<name>A0A0N0LTS6_9HELI</name>
<dbReference type="STRING" id="35818.HPU229336_07995"/>
<evidence type="ECO:0000259" key="8">
    <source>
        <dbReference type="Pfam" id="PF01478"/>
    </source>
</evidence>
<gene>
    <name evidence="10" type="ORF">HPU229334_02595</name>
</gene>
<feature type="domain" description="Prepilin type IV endopeptidase peptidase" evidence="8">
    <location>
        <begin position="100"/>
        <end position="212"/>
    </location>
</feature>
<keyword evidence="3" id="KW-1003">Cell membrane</keyword>
<keyword evidence="6 7" id="KW-0472">Membrane</keyword>
<dbReference type="EMBL" id="JNOC01000016">
    <property type="protein sequence ID" value="KPH56298.1"/>
    <property type="molecule type" value="Genomic_DNA"/>
</dbReference>
<comment type="caution">
    <text evidence="10">The sequence shown here is derived from an EMBL/GenBank/DDBJ whole genome shotgun (WGS) entry which is preliminary data.</text>
</comment>
<dbReference type="GO" id="GO:0005886">
    <property type="term" value="C:plasma membrane"/>
    <property type="evidence" value="ECO:0007669"/>
    <property type="project" value="UniProtKB-SubCell"/>
</dbReference>
<keyword evidence="5 7" id="KW-1133">Transmembrane helix</keyword>
<feature type="transmembrane region" description="Helical" evidence="7">
    <location>
        <begin position="146"/>
        <end position="168"/>
    </location>
</feature>
<protein>
    <submittedName>
        <fullName evidence="10">Peptidase A24</fullName>
    </submittedName>
</protein>
<dbReference type="RefSeq" id="WP_054197643.1">
    <property type="nucleotide sequence ID" value="NZ_FZMV01000005.1"/>
</dbReference>
<dbReference type="Gene3D" id="1.20.120.1220">
    <property type="match status" value="1"/>
</dbReference>
<dbReference type="AlphaFoldDB" id="A0A0N0LTS6"/>
<dbReference type="Proteomes" id="UP000037997">
    <property type="component" value="Unassembled WGS sequence"/>
</dbReference>
<dbReference type="GO" id="GO:0004190">
    <property type="term" value="F:aspartic-type endopeptidase activity"/>
    <property type="evidence" value="ECO:0007669"/>
    <property type="project" value="InterPro"/>
</dbReference>
<dbReference type="Pfam" id="PF06750">
    <property type="entry name" value="A24_N_bact"/>
    <property type="match status" value="1"/>
</dbReference>
<feature type="transmembrane region" description="Helical" evidence="7">
    <location>
        <begin position="6"/>
        <end position="24"/>
    </location>
</feature>
<feature type="transmembrane region" description="Helical" evidence="7">
    <location>
        <begin position="68"/>
        <end position="86"/>
    </location>
</feature>
<evidence type="ECO:0000256" key="7">
    <source>
        <dbReference type="SAM" id="Phobius"/>
    </source>
</evidence>
<dbReference type="InterPro" id="IPR010627">
    <property type="entry name" value="Prepilin_pept_A24_N"/>
</dbReference>
<evidence type="ECO:0000259" key="9">
    <source>
        <dbReference type="Pfam" id="PF06750"/>
    </source>
</evidence>
<feature type="domain" description="Prepilin peptidase A24 N-terminal" evidence="9">
    <location>
        <begin position="8"/>
        <end position="90"/>
    </location>
</feature>
<organism evidence="10 11">
    <name type="scientific">Helicobacter pullorum</name>
    <dbReference type="NCBI Taxonomy" id="35818"/>
    <lineage>
        <taxon>Bacteria</taxon>
        <taxon>Pseudomonadati</taxon>
        <taxon>Campylobacterota</taxon>
        <taxon>Epsilonproteobacteria</taxon>
        <taxon>Campylobacterales</taxon>
        <taxon>Helicobacteraceae</taxon>
        <taxon>Helicobacter</taxon>
    </lineage>
</organism>
<dbReference type="InterPro" id="IPR050882">
    <property type="entry name" value="Prepilin_peptidase/N-MTase"/>
</dbReference>
<feature type="transmembrane region" description="Helical" evidence="7">
    <location>
        <begin position="92"/>
        <end position="111"/>
    </location>
</feature>
<keyword evidence="4 7" id="KW-0812">Transmembrane</keyword>
<evidence type="ECO:0000256" key="2">
    <source>
        <dbReference type="ARBA" id="ARBA00005801"/>
    </source>
</evidence>
<comment type="subcellular location">
    <subcellularLocation>
        <location evidence="1">Cell membrane</location>
        <topology evidence="1">Multi-pass membrane protein</topology>
    </subcellularLocation>
</comment>
<feature type="transmembrane region" description="Helical" evidence="7">
    <location>
        <begin position="123"/>
        <end position="140"/>
    </location>
</feature>
<dbReference type="PANTHER" id="PTHR30487">
    <property type="entry name" value="TYPE 4 PREPILIN-LIKE PROTEINS LEADER PEPTIDE-PROCESSING ENZYME"/>
    <property type="match status" value="1"/>
</dbReference>
<dbReference type="Pfam" id="PF01478">
    <property type="entry name" value="Peptidase_A24"/>
    <property type="match status" value="1"/>
</dbReference>
<feature type="transmembrane region" description="Helical" evidence="7">
    <location>
        <begin position="180"/>
        <end position="213"/>
    </location>
</feature>
<evidence type="ECO:0000256" key="3">
    <source>
        <dbReference type="ARBA" id="ARBA00022475"/>
    </source>
</evidence>